<evidence type="ECO:0000313" key="2">
    <source>
        <dbReference type="Proteomes" id="UP001064048"/>
    </source>
</evidence>
<proteinExistence type="predicted"/>
<sequence>MRTSIHVPLLGTGLLSEQEGLGHSSHAGPVRIGNFARTIESLLQACAGFLTMFSFTAKLVLLPLVHKGNLTISDLKKTLNDVGTNIDALNNAQNGQIVINDISKLSNTIRGAKKLLSSDSNVRIGPVNSAFVSTVICERNNGESHLPTNASKMVLGLPRWRASNGAQRLLMMAWKSVP</sequence>
<organism evidence="1 2">
    <name type="scientific">Choristoneura fumiferana</name>
    <name type="common">Spruce budworm moth</name>
    <name type="synonym">Archips fumiferana</name>
    <dbReference type="NCBI Taxonomy" id="7141"/>
    <lineage>
        <taxon>Eukaryota</taxon>
        <taxon>Metazoa</taxon>
        <taxon>Ecdysozoa</taxon>
        <taxon>Arthropoda</taxon>
        <taxon>Hexapoda</taxon>
        <taxon>Insecta</taxon>
        <taxon>Pterygota</taxon>
        <taxon>Neoptera</taxon>
        <taxon>Endopterygota</taxon>
        <taxon>Lepidoptera</taxon>
        <taxon>Glossata</taxon>
        <taxon>Ditrysia</taxon>
        <taxon>Tortricoidea</taxon>
        <taxon>Tortricidae</taxon>
        <taxon>Tortricinae</taxon>
        <taxon>Choristoneura</taxon>
    </lineage>
</organism>
<reference evidence="1 2" key="1">
    <citation type="journal article" date="2022" name="Genome Biol. Evol.">
        <title>The Spruce Budworm Genome: Reconstructing the Evolutionary History of Antifreeze Proteins.</title>
        <authorList>
            <person name="Beliveau C."/>
            <person name="Gagne P."/>
            <person name="Picq S."/>
            <person name="Vernygora O."/>
            <person name="Keeling C.I."/>
            <person name="Pinkney K."/>
            <person name="Doucet D."/>
            <person name="Wen F."/>
            <person name="Johnston J.S."/>
            <person name="Maaroufi H."/>
            <person name="Boyle B."/>
            <person name="Laroche J."/>
            <person name="Dewar K."/>
            <person name="Juretic N."/>
            <person name="Blackburn G."/>
            <person name="Nisole A."/>
            <person name="Brunet B."/>
            <person name="Brandao M."/>
            <person name="Lumley L."/>
            <person name="Duan J."/>
            <person name="Quan G."/>
            <person name="Lucarotti C.J."/>
            <person name="Roe A.D."/>
            <person name="Sperling F.A.H."/>
            <person name="Levesque R.C."/>
            <person name="Cusson M."/>
        </authorList>
    </citation>
    <scope>NUCLEOTIDE SEQUENCE [LARGE SCALE GENOMIC DNA]</scope>
    <source>
        <strain evidence="1">Glfc:IPQL:Cfum</strain>
    </source>
</reference>
<name>A0ACC0KBF7_CHOFU</name>
<comment type="caution">
    <text evidence="1">The sequence shown here is derived from an EMBL/GenBank/DDBJ whole genome shotgun (WGS) entry which is preliminary data.</text>
</comment>
<keyword evidence="2" id="KW-1185">Reference proteome</keyword>
<evidence type="ECO:0000313" key="1">
    <source>
        <dbReference type="EMBL" id="KAI8433592.1"/>
    </source>
</evidence>
<gene>
    <name evidence="1" type="ORF">MSG28_015613</name>
</gene>
<dbReference type="EMBL" id="CM046129">
    <property type="protein sequence ID" value="KAI8433592.1"/>
    <property type="molecule type" value="Genomic_DNA"/>
</dbReference>
<dbReference type="Proteomes" id="UP001064048">
    <property type="component" value="Chromosome 29"/>
</dbReference>
<accession>A0ACC0KBF7</accession>
<protein>
    <submittedName>
        <fullName evidence="1">Uncharacterized protein</fullName>
    </submittedName>
</protein>